<dbReference type="OrthoDB" id="7864938at2"/>
<evidence type="ECO:0000313" key="2">
    <source>
        <dbReference type="EMBL" id="EAQ03298.1"/>
    </source>
</evidence>
<sequence length="174" mass="18883">MFKKTVTAAGLALFAATPVFAVEGPFAVKEVDADTYFEAMENPNALDYYPNIAEDIESAVRARADMADDEDYRPINIDIVVTALRLNDSPVLTDEGEFNILEGIVNIRDTAETEADPVISEPVVLRAEEAAVSYPAFSPDNNAFYNAMVAAFAERAVALAESVDTLPDEGEVRN</sequence>
<accession>A3TWT8</accession>
<evidence type="ECO:0000256" key="1">
    <source>
        <dbReference type="SAM" id="SignalP"/>
    </source>
</evidence>
<comment type="caution">
    <text evidence="2">The sequence shown here is derived from an EMBL/GenBank/DDBJ whole genome shotgun (WGS) entry which is preliminary data.</text>
</comment>
<gene>
    <name evidence="2" type="ORF">OB2597_01722</name>
</gene>
<keyword evidence="1" id="KW-0732">Signal</keyword>
<dbReference type="eggNOG" id="ENOG5033J9S">
    <property type="taxonomic scope" value="Bacteria"/>
</dbReference>
<dbReference type="EMBL" id="AAMO01000004">
    <property type="protein sequence ID" value="EAQ03298.1"/>
    <property type="molecule type" value="Genomic_DNA"/>
</dbReference>
<keyword evidence="3" id="KW-1185">Reference proteome</keyword>
<dbReference type="RefSeq" id="WP_009804598.1">
    <property type="nucleotide sequence ID" value="NZ_CH724131.1"/>
</dbReference>
<feature type="chain" id="PRO_5002658808" evidence="1">
    <location>
        <begin position="22"/>
        <end position="174"/>
    </location>
</feature>
<dbReference type="HOGENOM" id="CLU_1538519_0_0_5"/>
<protein>
    <submittedName>
        <fullName evidence="2">Uncharacterized protein</fullName>
    </submittedName>
</protein>
<dbReference type="Proteomes" id="UP000004318">
    <property type="component" value="Unassembled WGS sequence"/>
</dbReference>
<proteinExistence type="predicted"/>
<feature type="signal peptide" evidence="1">
    <location>
        <begin position="1"/>
        <end position="21"/>
    </location>
</feature>
<name>A3TWT8_PSEBH</name>
<dbReference type="AlphaFoldDB" id="A3TWT8"/>
<organism evidence="2 3">
    <name type="scientific">Pseudooceanicola batsensis (strain ATCC BAA-863 / DSM 15984 / KCTC 12145 / HTCC2597)</name>
    <name type="common">Oceanicola batsensis</name>
    <dbReference type="NCBI Taxonomy" id="252305"/>
    <lineage>
        <taxon>Bacteria</taxon>
        <taxon>Pseudomonadati</taxon>
        <taxon>Pseudomonadota</taxon>
        <taxon>Alphaproteobacteria</taxon>
        <taxon>Rhodobacterales</taxon>
        <taxon>Paracoccaceae</taxon>
        <taxon>Pseudooceanicola</taxon>
    </lineage>
</organism>
<reference evidence="2 3" key="1">
    <citation type="journal article" date="2010" name="J. Bacteriol.">
        <title>Genome sequences of Oceanicola granulosus HTCC2516(T) and Oceanicola batsensis HTCC2597(TDelta).</title>
        <authorList>
            <person name="Thrash J.C."/>
            <person name="Cho J.C."/>
            <person name="Vergin K.L."/>
            <person name="Giovannoni S.J."/>
        </authorList>
    </citation>
    <scope>NUCLEOTIDE SEQUENCE [LARGE SCALE GENOMIC DNA]</scope>
    <source>
        <strain evidence="3">ATCC BAA-863 / DSM 15984 / KCTC 12145 / HTCC2597</strain>
    </source>
</reference>
<evidence type="ECO:0000313" key="3">
    <source>
        <dbReference type="Proteomes" id="UP000004318"/>
    </source>
</evidence>